<evidence type="ECO:0000313" key="2">
    <source>
        <dbReference type="Proteomes" id="UP000800092"/>
    </source>
</evidence>
<keyword evidence="2" id="KW-1185">Reference proteome</keyword>
<proteinExistence type="predicted"/>
<accession>A0A6A6GX68</accession>
<dbReference type="AlphaFoldDB" id="A0A6A6GX68"/>
<organism evidence="1 2">
    <name type="scientific">Viridothelium virens</name>
    <name type="common">Speckled blister lichen</name>
    <name type="synonym">Trypethelium virens</name>
    <dbReference type="NCBI Taxonomy" id="1048519"/>
    <lineage>
        <taxon>Eukaryota</taxon>
        <taxon>Fungi</taxon>
        <taxon>Dikarya</taxon>
        <taxon>Ascomycota</taxon>
        <taxon>Pezizomycotina</taxon>
        <taxon>Dothideomycetes</taxon>
        <taxon>Dothideomycetes incertae sedis</taxon>
        <taxon>Trypetheliales</taxon>
        <taxon>Trypetheliaceae</taxon>
        <taxon>Viridothelium</taxon>
    </lineage>
</organism>
<gene>
    <name evidence="1" type="ORF">EV356DRAFT_350459</name>
</gene>
<evidence type="ECO:0000313" key="1">
    <source>
        <dbReference type="EMBL" id="KAF2230188.1"/>
    </source>
</evidence>
<dbReference type="EMBL" id="ML991846">
    <property type="protein sequence ID" value="KAF2230188.1"/>
    <property type="molecule type" value="Genomic_DNA"/>
</dbReference>
<name>A0A6A6GX68_VIRVR</name>
<dbReference type="Proteomes" id="UP000800092">
    <property type="component" value="Unassembled WGS sequence"/>
</dbReference>
<sequence>MHFPTQRNPAILPPAAMLAAAAAVSSKAIKPQLQRLVRAAIGRSRSEHGGSADPFERFSLGSRLPSLDARGALSLCRSAGAWDGVGCLFASITAIDYKVR</sequence>
<reference evidence="1" key="1">
    <citation type="journal article" date="2020" name="Stud. Mycol.">
        <title>101 Dothideomycetes genomes: a test case for predicting lifestyles and emergence of pathogens.</title>
        <authorList>
            <person name="Haridas S."/>
            <person name="Albert R."/>
            <person name="Binder M."/>
            <person name="Bloem J."/>
            <person name="Labutti K."/>
            <person name="Salamov A."/>
            <person name="Andreopoulos B."/>
            <person name="Baker S."/>
            <person name="Barry K."/>
            <person name="Bills G."/>
            <person name="Bluhm B."/>
            <person name="Cannon C."/>
            <person name="Castanera R."/>
            <person name="Culley D."/>
            <person name="Daum C."/>
            <person name="Ezra D."/>
            <person name="Gonzalez J."/>
            <person name="Henrissat B."/>
            <person name="Kuo A."/>
            <person name="Liang C."/>
            <person name="Lipzen A."/>
            <person name="Lutzoni F."/>
            <person name="Magnuson J."/>
            <person name="Mondo S."/>
            <person name="Nolan M."/>
            <person name="Ohm R."/>
            <person name="Pangilinan J."/>
            <person name="Park H.-J."/>
            <person name="Ramirez L."/>
            <person name="Alfaro M."/>
            <person name="Sun H."/>
            <person name="Tritt A."/>
            <person name="Yoshinaga Y."/>
            <person name="Zwiers L.-H."/>
            <person name="Turgeon B."/>
            <person name="Goodwin S."/>
            <person name="Spatafora J."/>
            <person name="Crous P."/>
            <person name="Grigoriev I."/>
        </authorList>
    </citation>
    <scope>NUCLEOTIDE SEQUENCE</scope>
    <source>
        <strain evidence="1">Tuck. ex Michener</strain>
    </source>
</reference>
<protein>
    <submittedName>
        <fullName evidence="1">Uncharacterized protein</fullName>
    </submittedName>
</protein>